<dbReference type="EMBL" id="JBHFFA010000004">
    <property type="protein sequence ID" value="KAL2631320.1"/>
    <property type="molecule type" value="Genomic_DNA"/>
</dbReference>
<organism evidence="2 3">
    <name type="scientific">Riccia fluitans</name>
    <dbReference type="NCBI Taxonomy" id="41844"/>
    <lineage>
        <taxon>Eukaryota</taxon>
        <taxon>Viridiplantae</taxon>
        <taxon>Streptophyta</taxon>
        <taxon>Embryophyta</taxon>
        <taxon>Marchantiophyta</taxon>
        <taxon>Marchantiopsida</taxon>
        <taxon>Marchantiidae</taxon>
        <taxon>Marchantiales</taxon>
        <taxon>Ricciaceae</taxon>
        <taxon>Riccia</taxon>
    </lineage>
</organism>
<evidence type="ECO:0000313" key="2">
    <source>
        <dbReference type="EMBL" id="KAL2631320.1"/>
    </source>
</evidence>
<sequence length="108" mass="12686">MHARCNTNIATIPGRSAAFGTPKFHRTRSFRSKKRLVNQGVGAVRFVPRYENWMQGNEARPFFLQHKKKLVVLRESRSMKKRQWHKLGGREQESPANQLERSRNCHLD</sequence>
<evidence type="ECO:0000256" key="1">
    <source>
        <dbReference type="SAM" id="MobiDB-lite"/>
    </source>
</evidence>
<reference evidence="2 3" key="1">
    <citation type="submission" date="2024-09" db="EMBL/GenBank/DDBJ databases">
        <title>Chromosome-scale assembly of Riccia fluitans.</title>
        <authorList>
            <person name="Paukszto L."/>
            <person name="Sawicki J."/>
            <person name="Karawczyk K."/>
            <person name="Piernik-Szablinska J."/>
            <person name="Szczecinska M."/>
            <person name="Mazdziarz M."/>
        </authorList>
    </citation>
    <scope>NUCLEOTIDE SEQUENCE [LARGE SCALE GENOMIC DNA]</scope>
    <source>
        <strain evidence="2">Rf_01</strain>
        <tissue evidence="2">Aerial parts of the thallus</tissue>
    </source>
</reference>
<feature type="region of interest" description="Disordered" evidence="1">
    <location>
        <begin position="77"/>
        <end position="108"/>
    </location>
</feature>
<dbReference type="Proteomes" id="UP001605036">
    <property type="component" value="Unassembled WGS sequence"/>
</dbReference>
<protein>
    <submittedName>
        <fullName evidence="2">Uncharacterized protein</fullName>
    </submittedName>
</protein>
<accession>A0ABD1YKZ6</accession>
<gene>
    <name evidence="2" type="ORF">R1flu_016006</name>
</gene>
<dbReference type="AlphaFoldDB" id="A0ABD1YKZ6"/>
<proteinExistence type="predicted"/>
<keyword evidence="3" id="KW-1185">Reference proteome</keyword>
<comment type="caution">
    <text evidence="2">The sequence shown here is derived from an EMBL/GenBank/DDBJ whole genome shotgun (WGS) entry which is preliminary data.</text>
</comment>
<name>A0ABD1YKZ6_9MARC</name>
<evidence type="ECO:0000313" key="3">
    <source>
        <dbReference type="Proteomes" id="UP001605036"/>
    </source>
</evidence>